<dbReference type="EMBL" id="QNUE01000011">
    <property type="protein sequence ID" value="REC65916.1"/>
    <property type="molecule type" value="Genomic_DNA"/>
</dbReference>
<comment type="caution">
    <text evidence="3">The sequence shown here is derived from an EMBL/GenBank/DDBJ whole genome shotgun (WGS) entry which is preliminary data.</text>
</comment>
<keyword evidence="4" id="KW-1185">Reference proteome</keyword>
<accession>A0A3D9CJL5</accession>
<feature type="region of interest" description="Disordered" evidence="1">
    <location>
        <begin position="307"/>
        <end position="328"/>
    </location>
</feature>
<name>A0A3D9CJL5_9FLAO</name>
<feature type="signal peptide" evidence="2">
    <location>
        <begin position="1"/>
        <end position="22"/>
    </location>
</feature>
<feature type="compositionally biased region" description="Basic and acidic residues" evidence="1">
    <location>
        <begin position="263"/>
        <end position="282"/>
    </location>
</feature>
<dbReference type="AlphaFoldDB" id="A0A3D9CJL5"/>
<feature type="region of interest" description="Disordered" evidence="1">
    <location>
        <begin position="249"/>
        <end position="282"/>
    </location>
</feature>
<dbReference type="Proteomes" id="UP000256769">
    <property type="component" value="Unassembled WGS sequence"/>
</dbReference>
<evidence type="ECO:0000313" key="3">
    <source>
        <dbReference type="EMBL" id="REC65916.1"/>
    </source>
</evidence>
<protein>
    <submittedName>
        <fullName evidence="3">Uncharacterized protein</fullName>
    </submittedName>
</protein>
<evidence type="ECO:0000256" key="2">
    <source>
        <dbReference type="SAM" id="SignalP"/>
    </source>
</evidence>
<evidence type="ECO:0000313" key="4">
    <source>
        <dbReference type="Proteomes" id="UP000256769"/>
    </source>
</evidence>
<proteinExistence type="predicted"/>
<keyword evidence="2" id="KW-0732">Signal</keyword>
<gene>
    <name evidence="3" type="ORF">DRF59_14095</name>
</gene>
<evidence type="ECO:0000256" key="1">
    <source>
        <dbReference type="SAM" id="MobiDB-lite"/>
    </source>
</evidence>
<sequence length="483" mass="54465">MFMMKKLFLRRALLVMSSFLFLYSCRMEDNSITSQEQTEFRVPIEMFVNFDEKIQSDAGFRKEHTEKEVRRGISPDNTPYISTVNIPISPVSYKVPFRETIKAFLANNAVFSQEFYSKFGHPFYAVSTYTYGNNSKAIAFPILKGDQVTAFIHGITTPNRDYVQFTIVQNNDPTTLLVLGRLQDAVDNLYDSGPVLARGFGTTEEHIRINEIEEITITMLHHMDQSGGFILHQPGKDWWKDASWEDPLYGPRGGSGQAMSGDGSKHKFPDYLDPKDDPCDKTKKMLESQKNKNITDDLKQHMANGAQAGEKGWRDNKTGAPTSSMQDGDHSINFGDPSGMNGGYHNHTGTGVNIFSADDISTLIEIARYQNIGSTGNAYMGIMAPGGIHYVMYFNGTHHEIPIYGSYTEGQLKAWDKNQWDDYIENFSNNSFSNNEKLERIFFSTIENMSLKNKIILHRVEENKILTISQNSDGTTAAALCNN</sequence>
<organism evidence="3 4">
    <name type="scientific">Chryseobacterium flavum</name>
    <dbReference type="NCBI Taxonomy" id="415851"/>
    <lineage>
        <taxon>Bacteria</taxon>
        <taxon>Pseudomonadati</taxon>
        <taxon>Bacteroidota</taxon>
        <taxon>Flavobacteriia</taxon>
        <taxon>Flavobacteriales</taxon>
        <taxon>Weeksellaceae</taxon>
        <taxon>Chryseobacterium group</taxon>
        <taxon>Chryseobacterium</taxon>
    </lineage>
</organism>
<feature type="chain" id="PRO_5017559443" evidence="2">
    <location>
        <begin position="23"/>
        <end position="483"/>
    </location>
</feature>
<dbReference type="PROSITE" id="PS51257">
    <property type="entry name" value="PROKAR_LIPOPROTEIN"/>
    <property type="match status" value="1"/>
</dbReference>
<reference evidence="3 4" key="1">
    <citation type="journal article" date="2007" name="Int. J. Syst. Evol. Microbiol.">
        <title>Chryseobacterium flavum sp. nov., isolated from polluted soil.</title>
        <authorList>
            <person name="Zhou Y."/>
            <person name="Dong J."/>
            <person name="Wang X."/>
            <person name="Huang X."/>
            <person name="Zhang K.Y."/>
            <person name="Zhang Y.Q."/>
            <person name="Guo Y.F."/>
            <person name="Lai R."/>
            <person name="Li W.J."/>
        </authorList>
    </citation>
    <scope>NUCLEOTIDE SEQUENCE [LARGE SCALE GENOMIC DNA]</scope>
    <source>
        <strain evidence="3 4">KCTC 12877</strain>
    </source>
</reference>